<dbReference type="InterPro" id="IPR052372">
    <property type="entry name" value="YpjD/HemX"/>
</dbReference>
<evidence type="ECO:0000256" key="1">
    <source>
        <dbReference type="SAM" id="Phobius"/>
    </source>
</evidence>
<feature type="transmembrane region" description="Helical" evidence="1">
    <location>
        <begin position="242"/>
        <end position="263"/>
    </location>
</feature>
<feature type="transmembrane region" description="Helical" evidence="1">
    <location>
        <begin position="95"/>
        <end position="115"/>
    </location>
</feature>
<reference evidence="3 4" key="1">
    <citation type="submission" date="2019-07" db="EMBL/GenBank/DDBJ databases">
        <title>The pathways for chlorine oxyanion respiration interact through the shared metabolite chlorate.</title>
        <authorList>
            <person name="Barnum T.P."/>
            <person name="Cheng Y."/>
            <person name="Hill K.A."/>
            <person name="Lucas L.N."/>
            <person name="Carlson H.K."/>
            <person name="Coates J.D."/>
        </authorList>
    </citation>
    <scope>NUCLEOTIDE SEQUENCE [LARGE SCALE GENOMIC DNA]</scope>
    <source>
        <strain evidence="3">BK-3</strain>
    </source>
</reference>
<sequence>MNHTVVAFLAIICYLGSGIIIALRLFSDRAGKRLPRFAGILIGMVGVVIHAVLLYQRMNTDGGINLSFFGASSLIAWTIMLLLLLSAITKPVENLGITLLPLAALTIVLEMHFPANHILAADSPWTLRIHVIISLLAYSLLAMASVQAILLAIQDYQLRHRHPGGFIRALPPLQTMEALLFEMIGLGFGLLSVALLSGFIFLENLFTQHLVHKTLLSIAAWLVFGILLWGRHRFGWRGQKALAWTLSGFVVLMLAYFGSKFVLELVLNI</sequence>
<dbReference type="GO" id="GO:0005886">
    <property type="term" value="C:plasma membrane"/>
    <property type="evidence" value="ECO:0007669"/>
    <property type="project" value="TreeGrafter"/>
</dbReference>
<evidence type="ECO:0000313" key="3">
    <source>
        <dbReference type="EMBL" id="TVT53582.1"/>
    </source>
</evidence>
<dbReference type="PANTHER" id="PTHR38034:SF1">
    <property type="entry name" value="INNER MEMBRANE PROTEIN YPJD"/>
    <property type="match status" value="1"/>
</dbReference>
<feature type="transmembrane region" description="Helical" evidence="1">
    <location>
        <begin position="68"/>
        <end position="88"/>
    </location>
</feature>
<dbReference type="Pfam" id="PF01578">
    <property type="entry name" value="Cytochrom_C_asm"/>
    <property type="match status" value="1"/>
</dbReference>
<evidence type="ECO:0000313" key="4">
    <source>
        <dbReference type="Proteomes" id="UP000317355"/>
    </source>
</evidence>
<dbReference type="AlphaFoldDB" id="A0A558CXS5"/>
<dbReference type="PANTHER" id="PTHR38034">
    <property type="entry name" value="INNER MEMBRANE PROTEIN YPJD"/>
    <property type="match status" value="1"/>
</dbReference>
<dbReference type="EMBL" id="VMRY01000054">
    <property type="protein sequence ID" value="TVT53582.1"/>
    <property type="molecule type" value="Genomic_DNA"/>
</dbReference>
<feature type="transmembrane region" description="Helical" evidence="1">
    <location>
        <begin position="38"/>
        <end position="56"/>
    </location>
</feature>
<evidence type="ECO:0000259" key="2">
    <source>
        <dbReference type="Pfam" id="PF01578"/>
    </source>
</evidence>
<dbReference type="InterPro" id="IPR002541">
    <property type="entry name" value="Cyt_c_assembly"/>
</dbReference>
<comment type="caution">
    <text evidence="3">The sequence shown here is derived from an EMBL/GenBank/DDBJ whole genome shotgun (WGS) entry which is preliminary data.</text>
</comment>
<dbReference type="GO" id="GO:0020037">
    <property type="term" value="F:heme binding"/>
    <property type="evidence" value="ECO:0007669"/>
    <property type="project" value="InterPro"/>
</dbReference>
<keyword evidence="1" id="KW-0812">Transmembrane</keyword>
<dbReference type="STRING" id="1543721.AAY24_07795"/>
<organism evidence="3 4">
    <name type="scientific">Sedimenticola thiotaurini</name>
    <dbReference type="NCBI Taxonomy" id="1543721"/>
    <lineage>
        <taxon>Bacteria</taxon>
        <taxon>Pseudomonadati</taxon>
        <taxon>Pseudomonadota</taxon>
        <taxon>Gammaproteobacteria</taxon>
        <taxon>Chromatiales</taxon>
        <taxon>Sedimenticolaceae</taxon>
        <taxon>Sedimenticola</taxon>
    </lineage>
</organism>
<feature type="transmembrane region" description="Helical" evidence="1">
    <location>
        <begin position="214"/>
        <end position="230"/>
    </location>
</feature>
<proteinExistence type="predicted"/>
<name>A0A558CXS5_9GAMM</name>
<dbReference type="GO" id="GO:0017004">
    <property type="term" value="P:cytochrome complex assembly"/>
    <property type="evidence" value="ECO:0007669"/>
    <property type="project" value="InterPro"/>
</dbReference>
<feature type="transmembrane region" description="Helical" evidence="1">
    <location>
        <begin position="178"/>
        <end position="202"/>
    </location>
</feature>
<feature type="transmembrane region" description="Helical" evidence="1">
    <location>
        <begin position="127"/>
        <end position="153"/>
    </location>
</feature>
<feature type="transmembrane region" description="Helical" evidence="1">
    <location>
        <begin position="6"/>
        <end position="26"/>
    </location>
</feature>
<keyword evidence="1" id="KW-0472">Membrane</keyword>
<accession>A0A558CXS5</accession>
<feature type="domain" description="Cytochrome c assembly protein" evidence="2">
    <location>
        <begin position="41"/>
        <end position="265"/>
    </location>
</feature>
<gene>
    <name evidence="3" type="ORF">FHK82_11670</name>
</gene>
<keyword evidence="1" id="KW-1133">Transmembrane helix</keyword>
<dbReference type="Proteomes" id="UP000317355">
    <property type="component" value="Unassembled WGS sequence"/>
</dbReference>
<protein>
    <submittedName>
        <fullName evidence="3">Cytochrome C biogenesis protein</fullName>
    </submittedName>
</protein>